<protein>
    <recommendedName>
        <fullName evidence="1">2EXR domain-containing protein</fullName>
    </recommendedName>
</protein>
<dbReference type="KEGG" id="psco:LY89DRAFT_665214"/>
<dbReference type="GeneID" id="28822554"/>
<dbReference type="OrthoDB" id="3466519at2759"/>
<evidence type="ECO:0000313" key="2">
    <source>
        <dbReference type="EMBL" id="KUJ22073.1"/>
    </source>
</evidence>
<dbReference type="Proteomes" id="UP000070700">
    <property type="component" value="Unassembled WGS sequence"/>
</dbReference>
<proteinExistence type="predicted"/>
<reference evidence="2 3" key="1">
    <citation type="submission" date="2015-10" db="EMBL/GenBank/DDBJ databases">
        <title>Full genome of DAOMC 229536 Phialocephala scopiformis, a fungal endophyte of spruce producing the potent anti-insectan compound rugulosin.</title>
        <authorList>
            <consortium name="DOE Joint Genome Institute"/>
            <person name="Walker A.K."/>
            <person name="Frasz S.L."/>
            <person name="Seifert K.A."/>
            <person name="Miller J.D."/>
            <person name="Mondo S.J."/>
            <person name="Labutti K."/>
            <person name="Lipzen A."/>
            <person name="Dockter R."/>
            <person name="Kennedy M."/>
            <person name="Grigoriev I.V."/>
            <person name="Spatafora J.W."/>
        </authorList>
    </citation>
    <scope>NUCLEOTIDE SEQUENCE [LARGE SCALE GENOMIC DNA]</scope>
    <source>
        <strain evidence="2 3">CBS 120377</strain>
    </source>
</reference>
<gene>
    <name evidence="2" type="ORF">LY89DRAFT_665214</name>
</gene>
<feature type="domain" description="2EXR" evidence="1">
    <location>
        <begin position="118"/>
        <end position="205"/>
    </location>
</feature>
<dbReference type="InParanoid" id="A0A194XPF7"/>
<sequence length="380" mass="42927">MIIDLQIIDEMSCQLQELPKNVRQMAILSTEYLDLAFVSEDPAQNERIKAVLSSDYLDLASLPITKKAVKQLLAEGKLIVKNLPANGFRQDRFIMVPNGKVTIVDNFKLQLLGPNGQFLFFPNLPLELRTKICELDLPRRLLHAIEVLNPDGIGSHYVVIGAYRPAICMASKQAESDLTATKYAKMLQTVPGGRRLYFHPKLDVLRIDSLLPLGPLDSNYRVRAPRMALPAVRVHDGLGLSNVQCICMDLFTFMKYLSWARANTGAMVSLKEIHLSVVIPTLRLPKSAWDMVKFKKSEEGFTAEYTRDNVAVYGVGAFDTFSRNVDDICFMRDFEEWSGLLHTLNDKLHECTMLKSSGLPDIVKVIFRFEYLPGVRSLPY</sequence>
<dbReference type="Pfam" id="PF20150">
    <property type="entry name" value="2EXR"/>
    <property type="match status" value="1"/>
</dbReference>
<dbReference type="EMBL" id="KQ947407">
    <property type="protein sequence ID" value="KUJ22073.1"/>
    <property type="molecule type" value="Genomic_DNA"/>
</dbReference>
<name>A0A194XPF7_MOLSC</name>
<evidence type="ECO:0000313" key="3">
    <source>
        <dbReference type="Proteomes" id="UP000070700"/>
    </source>
</evidence>
<evidence type="ECO:0000259" key="1">
    <source>
        <dbReference type="Pfam" id="PF20150"/>
    </source>
</evidence>
<dbReference type="RefSeq" id="XP_018076428.1">
    <property type="nucleotide sequence ID" value="XM_018212828.1"/>
</dbReference>
<dbReference type="AlphaFoldDB" id="A0A194XPF7"/>
<accession>A0A194XPF7</accession>
<dbReference type="InterPro" id="IPR045518">
    <property type="entry name" value="2EXR"/>
</dbReference>
<keyword evidence="3" id="KW-1185">Reference proteome</keyword>
<organism evidence="2 3">
    <name type="scientific">Mollisia scopiformis</name>
    <name type="common">Conifer needle endophyte fungus</name>
    <name type="synonym">Phialocephala scopiformis</name>
    <dbReference type="NCBI Taxonomy" id="149040"/>
    <lineage>
        <taxon>Eukaryota</taxon>
        <taxon>Fungi</taxon>
        <taxon>Dikarya</taxon>
        <taxon>Ascomycota</taxon>
        <taxon>Pezizomycotina</taxon>
        <taxon>Leotiomycetes</taxon>
        <taxon>Helotiales</taxon>
        <taxon>Mollisiaceae</taxon>
        <taxon>Mollisia</taxon>
    </lineage>
</organism>